<name>A0A4Y4B944_MICMQ</name>
<comment type="caution">
    <text evidence="1">The sequence shown here is derived from an EMBL/GenBank/DDBJ whole genome shotgun (WGS) entry which is preliminary data.</text>
</comment>
<evidence type="ECO:0000313" key="1">
    <source>
        <dbReference type="EMBL" id="GEC75992.1"/>
    </source>
</evidence>
<dbReference type="Proteomes" id="UP000317410">
    <property type="component" value="Unassembled WGS sequence"/>
</dbReference>
<sequence length="63" mass="7161">MEFEDPARERAQLRERLASIEKQQSELWLAGLSVGGGIAIDDRRWELEDEAHALKARLAELAD</sequence>
<protein>
    <submittedName>
        <fullName evidence="1">Uncharacterized protein</fullName>
    </submittedName>
</protein>
<accession>A0A4Y4B944</accession>
<dbReference type="EMBL" id="BJNQ01000013">
    <property type="protein sequence ID" value="GEC75992.1"/>
    <property type="molecule type" value="Genomic_DNA"/>
</dbReference>
<organism evidence="1 2">
    <name type="scientific">Microbacterium maritypicum</name>
    <name type="common">Microbacterium liquefaciens</name>
    <dbReference type="NCBI Taxonomy" id="33918"/>
    <lineage>
        <taxon>Bacteria</taxon>
        <taxon>Bacillati</taxon>
        <taxon>Actinomycetota</taxon>
        <taxon>Actinomycetes</taxon>
        <taxon>Micrococcales</taxon>
        <taxon>Microbacteriaceae</taxon>
        <taxon>Microbacterium</taxon>
    </lineage>
</organism>
<dbReference type="AlphaFoldDB" id="A0A4Y4B944"/>
<evidence type="ECO:0000313" key="2">
    <source>
        <dbReference type="Proteomes" id="UP000317410"/>
    </source>
</evidence>
<reference evidence="1 2" key="1">
    <citation type="submission" date="2019-06" db="EMBL/GenBank/DDBJ databases">
        <title>Whole genome shotgun sequence of Microbacterium liquefaciens NBRC 15037.</title>
        <authorList>
            <person name="Hosoyama A."/>
            <person name="Uohara A."/>
            <person name="Ohji S."/>
            <person name="Ichikawa N."/>
        </authorList>
    </citation>
    <scope>NUCLEOTIDE SEQUENCE [LARGE SCALE GENOMIC DNA]</scope>
    <source>
        <strain evidence="1 2">NBRC 15037</strain>
    </source>
</reference>
<proteinExistence type="predicted"/>
<gene>
    <name evidence="1" type="ORF">MLI01_21370</name>
</gene>
<dbReference type="RefSeq" id="WP_141386897.1">
    <property type="nucleotide sequence ID" value="NZ_BJNQ01000013.1"/>
</dbReference>